<keyword evidence="5 9" id="KW-0812">Transmembrane</keyword>
<feature type="transmembrane region" description="Helical" evidence="10">
    <location>
        <begin position="245"/>
        <end position="268"/>
    </location>
</feature>
<keyword evidence="8 10" id="KW-0472">Membrane</keyword>
<evidence type="ECO:0000256" key="4">
    <source>
        <dbReference type="ARBA" id="ARBA00022475"/>
    </source>
</evidence>
<keyword evidence="3" id="KW-0050">Antiport</keyword>
<evidence type="ECO:0000256" key="5">
    <source>
        <dbReference type="ARBA" id="ARBA00022692"/>
    </source>
</evidence>
<sequence>MIESNLIISLLVIPMLTIIALIFIGKRPKIKRYVALTGTAVTLIFAFINLKNILRDRPIKLELGSWDAPYSIVFVTDIFSILLVITSLIVTMLIILYSYQSVGIERETYYYYFAIMFMLTGVIGSFITGDIFNLFVFFEVFLMASYILLVIGGTQVQLSETIKYVLVNVTSSAFFVIAVAMLYSVVGTLNLADISEKLSQLSTQDKGIISIIFIMFIFVFATKAGVFPMYIWLPGAYYAPPIAIIAFFGALLTKVGVYAIARTASLFFGDASNFSLYIILFLALLTIIFGCVGAVSYFDTKKIIIYNIMIAVGVILVGVAMMNQAGMMGAIYYTLHDMLIKAALFFLIGVMYKITKTHDLRKYGGLIKHYPVLGWSFFIAALSLAGIPPLSGFYGKYYIVQATFEKGFYLSGIIVLLSSLVVLYSVIRIFLKGFFGKSEGYEVNPKLQYKGILTVAIIAVAISVIFGLSADFLQPIIKDAAETFYNPSVYIDSVLGGK</sequence>
<evidence type="ECO:0000256" key="8">
    <source>
        <dbReference type="ARBA" id="ARBA00023136"/>
    </source>
</evidence>
<proteinExistence type="inferred from homology"/>
<dbReference type="Proteomes" id="UP001159200">
    <property type="component" value="Unassembled WGS sequence"/>
</dbReference>
<evidence type="ECO:0000256" key="6">
    <source>
        <dbReference type="ARBA" id="ARBA00022989"/>
    </source>
</evidence>
<evidence type="ECO:0000256" key="3">
    <source>
        <dbReference type="ARBA" id="ARBA00022449"/>
    </source>
</evidence>
<dbReference type="PANTHER" id="PTHR42703">
    <property type="entry name" value="NADH DEHYDROGENASE"/>
    <property type="match status" value="1"/>
</dbReference>
<feature type="transmembrane region" description="Helical" evidence="10">
    <location>
        <begin position="33"/>
        <end position="50"/>
    </location>
</feature>
<dbReference type="InterPro" id="IPR050586">
    <property type="entry name" value="CPA3_Na-H_Antiporter_D"/>
</dbReference>
<keyword evidence="3" id="KW-0813">Transport</keyword>
<feature type="transmembrane region" description="Helical" evidence="10">
    <location>
        <begin position="164"/>
        <end position="187"/>
    </location>
</feature>
<feature type="transmembrane region" description="Helical" evidence="10">
    <location>
        <begin position="407"/>
        <end position="431"/>
    </location>
</feature>
<evidence type="ECO:0000256" key="7">
    <source>
        <dbReference type="ARBA" id="ARBA00023065"/>
    </source>
</evidence>
<evidence type="ECO:0000256" key="2">
    <source>
        <dbReference type="ARBA" id="ARBA00005346"/>
    </source>
</evidence>
<keyword evidence="6 10" id="KW-1133">Transmembrane helix</keyword>
<dbReference type="Pfam" id="PF00361">
    <property type="entry name" value="Proton_antipo_M"/>
    <property type="match status" value="1"/>
</dbReference>
<feature type="transmembrane region" description="Helical" evidence="10">
    <location>
        <begin position="70"/>
        <end position="97"/>
    </location>
</feature>
<evidence type="ECO:0000313" key="13">
    <source>
        <dbReference type="Proteomes" id="UP001159200"/>
    </source>
</evidence>
<dbReference type="GeneID" id="58098025"/>
<feature type="transmembrane region" description="Helical" evidence="10">
    <location>
        <begin position="372"/>
        <end position="395"/>
    </location>
</feature>
<evidence type="ECO:0000313" key="12">
    <source>
        <dbReference type="EMBL" id="MDH5158007.1"/>
    </source>
</evidence>
<keyword evidence="13" id="KW-1185">Reference proteome</keyword>
<dbReference type="InterPro" id="IPR003918">
    <property type="entry name" value="NADH_UbQ_OxRdtase"/>
</dbReference>
<name>A0ABT6J0L3_9STAP</name>
<dbReference type="RefSeq" id="WP_064264193.1">
    <property type="nucleotide sequence ID" value="NZ_CP033735.1"/>
</dbReference>
<keyword evidence="4" id="KW-1003">Cell membrane</keyword>
<accession>A0ABT6J0L3</accession>
<comment type="caution">
    <text evidence="12">The sequence shown here is derived from an EMBL/GenBank/DDBJ whole genome shotgun (WGS) entry which is preliminary data.</text>
</comment>
<feature type="transmembrane region" description="Helical" evidence="10">
    <location>
        <begin position="6"/>
        <end position="24"/>
    </location>
</feature>
<feature type="transmembrane region" description="Helical" evidence="10">
    <location>
        <begin position="274"/>
        <end position="297"/>
    </location>
</feature>
<protein>
    <submittedName>
        <fullName evidence="12">Na+/H+ antiporter subunit D</fullName>
    </submittedName>
</protein>
<dbReference type="PRINTS" id="PR01437">
    <property type="entry name" value="NUOXDRDTASE4"/>
</dbReference>
<feature type="domain" description="NADH:quinone oxidoreductase/Mrp antiporter transmembrane" evidence="11">
    <location>
        <begin position="130"/>
        <end position="419"/>
    </location>
</feature>
<gene>
    <name evidence="12" type="ORF">P5X59_06690</name>
</gene>
<evidence type="ECO:0000256" key="10">
    <source>
        <dbReference type="SAM" id="Phobius"/>
    </source>
</evidence>
<reference evidence="12 13" key="1">
    <citation type="submission" date="2023-03" db="EMBL/GenBank/DDBJ databases">
        <title>Bacterial isolates from washroom surfaces on a university campus.</title>
        <authorList>
            <person name="Holman D.B."/>
            <person name="Gzyl K.E."/>
            <person name="Taheri A.E."/>
        </authorList>
    </citation>
    <scope>NUCLEOTIDE SEQUENCE [LARGE SCALE GENOMIC DNA]</scope>
    <source>
        <strain evidence="12 13">RD01</strain>
    </source>
</reference>
<feature type="transmembrane region" description="Helical" evidence="10">
    <location>
        <begin position="330"/>
        <end position="352"/>
    </location>
</feature>
<evidence type="ECO:0000256" key="9">
    <source>
        <dbReference type="RuleBase" id="RU000320"/>
    </source>
</evidence>
<feature type="transmembrane region" description="Helical" evidence="10">
    <location>
        <begin position="304"/>
        <end position="324"/>
    </location>
</feature>
<comment type="similarity">
    <text evidence="2">Belongs to the CPA3 antiporters (TC 2.A.63) subunit D family.</text>
</comment>
<dbReference type="InterPro" id="IPR001750">
    <property type="entry name" value="ND/Mrp_TM"/>
</dbReference>
<organism evidence="12 13">
    <name type="scientific">Staphylococcus cohnii</name>
    <dbReference type="NCBI Taxonomy" id="29382"/>
    <lineage>
        <taxon>Bacteria</taxon>
        <taxon>Bacillati</taxon>
        <taxon>Bacillota</taxon>
        <taxon>Bacilli</taxon>
        <taxon>Bacillales</taxon>
        <taxon>Staphylococcaceae</taxon>
        <taxon>Staphylococcus</taxon>
        <taxon>Staphylococcus cohnii species complex</taxon>
    </lineage>
</organism>
<dbReference type="EMBL" id="JAROYR010000007">
    <property type="protein sequence ID" value="MDH5158007.1"/>
    <property type="molecule type" value="Genomic_DNA"/>
</dbReference>
<dbReference type="PANTHER" id="PTHR42703:SF1">
    <property type="entry name" value="NA(+)_H(+) ANTIPORTER SUBUNIT D1"/>
    <property type="match status" value="1"/>
</dbReference>
<comment type="subcellular location">
    <subcellularLocation>
        <location evidence="1">Cell membrane</location>
        <topology evidence="1">Multi-pass membrane protein</topology>
    </subcellularLocation>
    <subcellularLocation>
        <location evidence="9">Membrane</location>
        <topology evidence="9">Multi-pass membrane protein</topology>
    </subcellularLocation>
</comment>
<feature type="transmembrane region" description="Helical" evidence="10">
    <location>
        <begin position="109"/>
        <end position="128"/>
    </location>
</feature>
<evidence type="ECO:0000259" key="11">
    <source>
        <dbReference type="Pfam" id="PF00361"/>
    </source>
</evidence>
<feature type="transmembrane region" description="Helical" evidence="10">
    <location>
        <begin position="207"/>
        <end position="233"/>
    </location>
</feature>
<evidence type="ECO:0000256" key="1">
    <source>
        <dbReference type="ARBA" id="ARBA00004651"/>
    </source>
</evidence>
<dbReference type="NCBIfam" id="NF005818">
    <property type="entry name" value="PRK07691.1"/>
    <property type="match status" value="1"/>
</dbReference>
<keyword evidence="7" id="KW-0406">Ion transport</keyword>
<feature type="transmembrane region" description="Helical" evidence="10">
    <location>
        <begin position="452"/>
        <end position="470"/>
    </location>
</feature>
<feature type="transmembrane region" description="Helical" evidence="10">
    <location>
        <begin position="134"/>
        <end position="152"/>
    </location>
</feature>